<gene>
    <name evidence="2" type="ORF">EgrG_001102800</name>
</gene>
<dbReference type="AlphaFoldDB" id="A0A068X004"/>
<protein>
    <submittedName>
        <fullName evidence="2 4">Expressed protein</fullName>
    </submittedName>
</protein>
<feature type="region of interest" description="Disordered" evidence="1">
    <location>
        <begin position="49"/>
        <end position="72"/>
    </location>
</feature>
<evidence type="ECO:0000313" key="3">
    <source>
        <dbReference type="Proteomes" id="UP000492820"/>
    </source>
</evidence>
<reference evidence="2" key="2">
    <citation type="submission" date="2014-06" db="EMBL/GenBank/DDBJ databases">
        <authorList>
            <person name="Aslett M."/>
        </authorList>
    </citation>
    <scope>NUCLEOTIDE SEQUENCE</scope>
</reference>
<reference evidence="2 3" key="1">
    <citation type="journal article" date="2013" name="Nature">
        <title>The genomes of four tapeworm species reveal adaptations to parasitism.</title>
        <authorList>
            <person name="Tsai I.J."/>
            <person name="Zarowiecki M."/>
            <person name="Holroyd N."/>
            <person name="Garciarrubio A."/>
            <person name="Sanchez-Flores A."/>
            <person name="Brooks K.L."/>
            <person name="Tracey A."/>
            <person name="Bobes R.J."/>
            <person name="Fragoso G."/>
            <person name="Sciutto E."/>
            <person name="Aslett M."/>
            <person name="Beasley H."/>
            <person name="Bennett H.M."/>
            <person name="Cai J."/>
            <person name="Camicia F."/>
            <person name="Clark R."/>
            <person name="Cucher M."/>
            <person name="De Silva N."/>
            <person name="Day T.A."/>
            <person name="Deplazes P."/>
            <person name="Estrada K."/>
            <person name="Fernandez C."/>
            <person name="Holland P.W."/>
            <person name="Hou J."/>
            <person name="Hu S."/>
            <person name="Huckvale T."/>
            <person name="Hung S.S."/>
            <person name="Kamenetzky L."/>
            <person name="Keane J.A."/>
            <person name="Kiss F."/>
            <person name="Koziol U."/>
            <person name="Lambert O."/>
            <person name="Liu K."/>
            <person name="Luo X."/>
            <person name="Luo Y."/>
            <person name="Macchiaroli N."/>
            <person name="Nichol S."/>
            <person name="Paps J."/>
            <person name="Parkinson J."/>
            <person name="Pouchkina-Stantcheva N."/>
            <person name="Riddiford N."/>
            <person name="Rosenzvit M."/>
            <person name="Salinas G."/>
            <person name="Wasmuth J.D."/>
            <person name="Zamanian M."/>
            <person name="Zheng Y."/>
            <person name="Cai X."/>
            <person name="Soberon X."/>
            <person name="Olson P.D."/>
            <person name="Laclette J.P."/>
            <person name="Brehm K."/>
            <person name="Berriman M."/>
            <person name="Garciarrubio A."/>
            <person name="Bobes R.J."/>
            <person name="Fragoso G."/>
            <person name="Sanchez-Flores A."/>
            <person name="Estrada K."/>
            <person name="Cevallos M.A."/>
            <person name="Morett E."/>
            <person name="Gonzalez V."/>
            <person name="Portillo T."/>
            <person name="Ochoa-Leyva A."/>
            <person name="Jose M.V."/>
            <person name="Sciutto E."/>
            <person name="Landa A."/>
            <person name="Jimenez L."/>
            <person name="Valdes V."/>
            <person name="Carrero J.C."/>
            <person name="Larralde C."/>
            <person name="Morales-Montor J."/>
            <person name="Limon-Lason J."/>
            <person name="Soberon X."/>
            <person name="Laclette J.P."/>
        </authorList>
    </citation>
    <scope>NUCLEOTIDE SEQUENCE [LARGE SCALE GENOMIC DNA]</scope>
</reference>
<evidence type="ECO:0000313" key="2">
    <source>
        <dbReference type="EMBL" id="CDS23267.1"/>
    </source>
</evidence>
<dbReference type="EMBL" id="LK028589">
    <property type="protein sequence ID" value="CDS23267.1"/>
    <property type="molecule type" value="Genomic_DNA"/>
</dbReference>
<sequence>MEKGKEQQGKREQGKRKENNENEKEIFEFLLQISKKTCPSYAECMEKCKKVQEKSGGGDDEDPDDKENRESD</sequence>
<feature type="region of interest" description="Disordered" evidence="1">
    <location>
        <begin position="1"/>
        <end position="23"/>
    </location>
</feature>
<proteinExistence type="predicted"/>
<dbReference type="Proteomes" id="UP000492820">
    <property type="component" value="Unassembled WGS sequence"/>
</dbReference>
<organism evidence="2">
    <name type="scientific">Echinococcus granulosus</name>
    <name type="common">Hydatid tapeworm</name>
    <dbReference type="NCBI Taxonomy" id="6210"/>
    <lineage>
        <taxon>Eukaryota</taxon>
        <taxon>Metazoa</taxon>
        <taxon>Spiralia</taxon>
        <taxon>Lophotrochozoa</taxon>
        <taxon>Platyhelminthes</taxon>
        <taxon>Cestoda</taxon>
        <taxon>Eucestoda</taxon>
        <taxon>Cyclophyllidea</taxon>
        <taxon>Taeniidae</taxon>
        <taxon>Echinococcus</taxon>
        <taxon>Echinococcus granulosus group</taxon>
    </lineage>
</organism>
<name>A0A068X004_ECHGR</name>
<reference evidence="4" key="3">
    <citation type="submission" date="2020-10" db="UniProtKB">
        <authorList>
            <consortium name="WormBaseParasite"/>
        </authorList>
    </citation>
    <scope>IDENTIFICATION</scope>
</reference>
<accession>A0A068X004</accession>
<evidence type="ECO:0000313" key="4">
    <source>
        <dbReference type="WBParaSite" id="EgrG_001102800"/>
    </source>
</evidence>
<dbReference type="WBParaSite" id="EgrG_001102800">
    <property type="protein sequence ID" value="EgrG_001102800"/>
    <property type="gene ID" value="EgrG_001102800"/>
</dbReference>
<evidence type="ECO:0000256" key="1">
    <source>
        <dbReference type="SAM" id="MobiDB-lite"/>
    </source>
</evidence>